<feature type="transmembrane region" description="Helical" evidence="8">
    <location>
        <begin position="6"/>
        <end position="25"/>
    </location>
</feature>
<feature type="transmembrane region" description="Helical" evidence="8">
    <location>
        <begin position="383"/>
        <end position="401"/>
    </location>
</feature>
<feature type="transmembrane region" description="Helical" evidence="8">
    <location>
        <begin position="69"/>
        <end position="95"/>
    </location>
</feature>
<geneLocation type="plasmid" evidence="11">
    <name>pfdu301a</name>
</geneLocation>
<evidence type="ECO:0000256" key="6">
    <source>
        <dbReference type="ARBA" id="ARBA00022989"/>
    </source>
</evidence>
<dbReference type="SUPFAM" id="SSF103473">
    <property type="entry name" value="MFS general substrate transporter"/>
    <property type="match status" value="1"/>
</dbReference>
<feature type="transmembrane region" description="Helical" evidence="8">
    <location>
        <begin position="164"/>
        <end position="185"/>
    </location>
</feature>
<keyword evidence="6 8" id="KW-1133">Transmembrane helix</keyword>
<organism evidence="10 11">
    <name type="scientific">Priestia megaterium</name>
    <name type="common">Bacillus megaterium</name>
    <dbReference type="NCBI Taxonomy" id="1404"/>
    <lineage>
        <taxon>Bacteria</taxon>
        <taxon>Bacillati</taxon>
        <taxon>Bacillota</taxon>
        <taxon>Bacilli</taxon>
        <taxon>Bacillales</taxon>
        <taxon>Bacillaceae</taxon>
        <taxon>Priestia</taxon>
    </lineage>
</organism>
<dbReference type="CDD" id="cd17503">
    <property type="entry name" value="MFS_LmrB_MDR_like"/>
    <property type="match status" value="1"/>
</dbReference>
<dbReference type="InterPro" id="IPR020846">
    <property type="entry name" value="MFS_dom"/>
</dbReference>
<evidence type="ECO:0000256" key="5">
    <source>
        <dbReference type="ARBA" id="ARBA00022692"/>
    </source>
</evidence>
<name>A0A6M6E1R2_PRIMG</name>
<dbReference type="NCBIfam" id="TIGR00711">
    <property type="entry name" value="efflux_EmrB"/>
    <property type="match status" value="1"/>
</dbReference>
<protein>
    <submittedName>
        <fullName evidence="10">DHA2 family efflux MFS transporter permease subunit</fullName>
    </submittedName>
</protein>
<evidence type="ECO:0000256" key="2">
    <source>
        <dbReference type="ARBA" id="ARBA00008537"/>
    </source>
</evidence>
<dbReference type="RefSeq" id="WP_171778971.1">
    <property type="nucleotide sequence ID" value="NZ_CP045273.1"/>
</dbReference>
<evidence type="ECO:0000256" key="1">
    <source>
        <dbReference type="ARBA" id="ARBA00004651"/>
    </source>
</evidence>
<dbReference type="InterPro" id="IPR036259">
    <property type="entry name" value="MFS_trans_sf"/>
</dbReference>
<feature type="transmembrane region" description="Helical" evidence="8">
    <location>
        <begin position="455"/>
        <end position="473"/>
    </location>
</feature>
<sequence length="552" mass="60709">MSQFYLLGYFVLCVIVITLINSFVLKKKKVLNASDNGKTATTEKTVVARAQSSESSSEPSQKPMKIGKILFVLLFGMFIAILNQTVINVLLPLIMNDLNTSTTTAQWLITGFMLVNGMLIPISAFLIERYGFRKLFITAMISFTIGSLICALATTFPIMMFGRVVQAIGAGILMPLGMNVFMTAFPPEKRGTAMGTMGIAMILAPAIGPTLSGWIVESYHWNVMFYGMFFLGIINLLFATAWFHPKKELSNPTFDFFGILFSSVGFGGLLYGFSEAGSKHWSSPEVIIGLSLGVIFLFLFVWRQLTVEKPLLELRVLKYDIYTFTIIINSIVTMALFGAMLLLPIYLQNIRGFTPLQSGLLLLPGALIMGLMGPIAGKLFDKYGIRVLAIVGLVITSYATYEFTKLTGETPYSHILGIYILRSFGMSLIMMPIMTAGMNQLPQHLISHGTALSNTIRQVAGSIGTAILVTIMTQQTTEHLSNYTNTLTTNNDFFSSQLSQLGNSGIMSLYAKAIKTSTIDGINDAFLFATLLGLVALLLSFFLRTPKINREK</sequence>
<feature type="transmembrane region" description="Helical" evidence="8">
    <location>
        <begin position="322"/>
        <end position="347"/>
    </location>
</feature>
<keyword evidence="4" id="KW-1003">Cell membrane</keyword>
<dbReference type="PANTHER" id="PTHR42718:SF9">
    <property type="entry name" value="MAJOR FACILITATOR SUPERFAMILY MULTIDRUG TRANSPORTER MFSC"/>
    <property type="match status" value="1"/>
</dbReference>
<evidence type="ECO:0000313" key="11">
    <source>
        <dbReference type="Proteomes" id="UP000501076"/>
    </source>
</evidence>
<evidence type="ECO:0000259" key="9">
    <source>
        <dbReference type="PROSITE" id="PS50850"/>
    </source>
</evidence>
<feature type="transmembrane region" description="Helical" evidence="8">
    <location>
        <begin position="107"/>
        <end position="128"/>
    </location>
</feature>
<dbReference type="PANTHER" id="PTHR42718">
    <property type="entry name" value="MAJOR FACILITATOR SUPERFAMILY MULTIDRUG TRANSPORTER MFSC"/>
    <property type="match status" value="1"/>
</dbReference>
<keyword evidence="5 8" id="KW-0812">Transmembrane</keyword>
<feature type="domain" description="Major facilitator superfamily (MFS) profile" evidence="9">
    <location>
        <begin position="69"/>
        <end position="548"/>
    </location>
</feature>
<dbReference type="GO" id="GO:0005886">
    <property type="term" value="C:plasma membrane"/>
    <property type="evidence" value="ECO:0007669"/>
    <property type="project" value="UniProtKB-SubCell"/>
</dbReference>
<dbReference type="Pfam" id="PF07690">
    <property type="entry name" value="MFS_1"/>
    <property type="match status" value="1"/>
</dbReference>
<dbReference type="PRINTS" id="PR01036">
    <property type="entry name" value="TCRTETB"/>
</dbReference>
<evidence type="ECO:0000256" key="3">
    <source>
        <dbReference type="ARBA" id="ARBA00022448"/>
    </source>
</evidence>
<keyword evidence="10" id="KW-0614">Plasmid</keyword>
<dbReference type="Proteomes" id="UP000501076">
    <property type="component" value="Plasmid pFDU301A"/>
</dbReference>
<evidence type="ECO:0000256" key="4">
    <source>
        <dbReference type="ARBA" id="ARBA00022475"/>
    </source>
</evidence>
<dbReference type="AlphaFoldDB" id="A0A6M6E1R2"/>
<keyword evidence="7 8" id="KW-0472">Membrane</keyword>
<feature type="transmembrane region" description="Helical" evidence="8">
    <location>
        <begin position="223"/>
        <end position="244"/>
    </location>
</feature>
<dbReference type="InterPro" id="IPR004638">
    <property type="entry name" value="EmrB-like"/>
</dbReference>
<gene>
    <name evidence="10" type="ORF">FDZ14_33310</name>
</gene>
<evidence type="ECO:0000256" key="8">
    <source>
        <dbReference type="SAM" id="Phobius"/>
    </source>
</evidence>
<reference evidence="10 11" key="1">
    <citation type="submission" date="2019-10" db="EMBL/GenBank/DDBJ databases">
        <title>Complete genome sequences for adaption low water activity.</title>
        <authorList>
            <person name="Zhao L."/>
            <person name="Zhong J."/>
        </authorList>
    </citation>
    <scope>NUCLEOTIDE SEQUENCE [LARGE SCALE GENOMIC DNA]</scope>
    <source>
        <strain evidence="10 11">FDU301</strain>
        <plasmid evidence="11">pfdu301a</plasmid>
    </source>
</reference>
<dbReference type="PROSITE" id="PS50850">
    <property type="entry name" value="MFS"/>
    <property type="match status" value="1"/>
</dbReference>
<comment type="similarity">
    <text evidence="2">Belongs to the major facilitator superfamily. EmrB family.</text>
</comment>
<feature type="transmembrane region" description="Helical" evidence="8">
    <location>
        <begin position="525"/>
        <end position="543"/>
    </location>
</feature>
<feature type="transmembrane region" description="Helical" evidence="8">
    <location>
        <begin position="286"/>
        <end position="302"/>
    </location>
</feature>
<keyword evidence="3" id="KW-0813">Transport</keyword>
<evidence type="ECO:0000313" key="10">
    <source>
        <dbReference type="EMBL" id="QJX80971.1"/>
    </source>
</evidence>
<accession>A0A6M6E1R2</accession>
<comment type="subcellular location">
    <subcellularLocation>
        <location evidence="1">Cell membrane</location>
        <topology evidence="1">Multi-pass membrane protein</topology>
    </subcellularLocation>
</comment>
<dbReference type="EMBL" id="CP045273">
    <property type="protein sequence ID" value="QJX80971.1"/>
    <property type="molecule type" value="Genomic_DNA"/>
</dbReference>
<dbReference type="InterPro" id="IPR011701">
    <property type="entry name" value="MFS"/>
</dbReference>
<feature type="transmembrane region" description="Helical" evidence="8">
    <location>
        <begin position="359"/>
        <end position="376"/>
    </location>
</feature>
<feature type="transmembrane region" description="Helical" evidence="8">
    <location>
        <begin position="256"/>
        <end position="274"/>
    </location>
</feature>
<feature type="transmembrane region" description="Helical" evidence="8">
    <location>
        <begin position="135"/>
        <end position="158"/>
    </location>
</feature>
<feature type="transmembrane region" description="Helical" evidence="8">
    <location>
        <begin position="197"/>
        <end position="217"/>
    </location>
</feature>
<dbReference type="Gene3D" id="1.20.1250.20">
    <property type="entry name" value="MFS general substrate transporter like domains"/>
    <property type="match status" value="1"/>
</dbReference>
<evidence type="ECO:0000256" key="7">
    <source>
        <dbReference type="ARBA" id="ARBA00023136"/>
    </source>
</evidence>
<dbReference type="GO" id="GO:0022857">
    <property type="term" value="F:transmembrane transporter activity"/>
    <property type="evidence" value="ECO:0007669"/>
    <property type="project" value="InterPro"/>
</dbReference>
<proteinExistence type="inferred from homology"/>
<dbReference type="Gene3D" id="1.20.1720.10">
    <property type="entry name" value="Multidrug resistance protein D"/>
    <property type="match status" value="1"/>
</dbReference>
<feature type="transmembrane region" description="Helical" evidence="8">
    <location>
        <begin position="413"/>
        <end position="434"/>
    </location>
</feature>